<dbReference type="Proteomes" id="UP000467635">
    <property type="component" value="Unassembled WGS sequence"/>
</dbReference>
<comment type="caution">
    <text evidence="1">The sequence shown here is derived from an EMBL/GenBank/DDBJ whole genome shotgun (WGS) entry which is preliminary data.</text>
</comment>
<name>A0A7X2MGE1_9LACO</name>
<gene>
    <name evidence="1" type="ORF">GKC33_10235</name>
</gene>
<evidence type="ECO:0000313" key="1">
    <source>
        <dbReference type="EMBL" id="MSE09050.1"/>
    </source>
</evidence>
<reference evidence="1 2" key="1">
    <citation type="submission" date="2019-11" db="EMBL/GenBank/DDBJ databases">
        <title>Draft Genome Sequence of Plant Growth-Promoting Rhizosphere-Associated Bacteria.</title>
        <authorList>
            <person name="Vasilyev I.Y."/>
            <person name="Radchenko V."/>
            <person name="Ilnitskaya E.V."/>
        </authorList>
    </citation>
    <scope>NUCLEOTIDE SEQUENCE [LARGE SCALE GENOMIC DNA]</scope>
    <source>
        <strain evidence="1 2">VRA_01-1sq_f</strain>
    </source>
</reference>
<accession>A0A7X2MGE1</accession>
<sequence length="257" mass="29073">MRSKILKSLAVITCFAMTILVLVGCSKADKDGYYDNAFMTALEKGLVARWKISDKEDSKSSYKKAVQAELDSVEEYQDKKFKNTQLKAAALDYINGLKEQKSVLKYWGADDFDERWSAAYDKRTAALVAINKIHKIKVSEKQDNLSELLGNGKSVNEKENLKKKIDAMLAKAKVERDDSEDLDGEYVNIIIKNNTGKDYSFLTATVKFKDKDGVVVDSQDVTAEGLADGETTRLRPYVETKDWETYQLVLNSYELKK</sequence>
<organism evidence="1 2">
    <name type="scientific">Ligilactobacillus salivarius</name>
    <dbReference type="NCBI Taxonomy" id="1624"/>
    <lineage>
        <taxon>Bacteria</taxon>
        <taxon>Bacillati</taxon>
        <taxon>Bacillota</taxon>
        <taxon>Bacilli</taxon>
        <taxon>Lactobacillales</taxon>
        <taxon>Lactobacillaceae</taxon>
        <taxon>Ligilactobacillus</taxon>
    </lineage>
</organism>
<dbReference type="RefSeq" id="WP_011475722.1">
    <property type="nucleotide sequence ID" value="NZ_JAGJSJ010000009.1"/>
</dbReference>
<dbReference type="PROSITE" id="PS51257">
    <property type="entry name" value="PROKAR_LIPOPROTEIN"/>
    <property type="match status" value="1"/>
</dbReference>
<proteinExistence type="predicted"/>
<dbReference type="EMBL" id="WKKX01000587">
    <property type="protein sequence ID" value="MSE09050.1"/>
    <property type="molecule type" value="Genomic_DNA"/>
</dbReference>
<dbReference type="AlphaFoldDB" id="A0A7X2MGE1"/>
<protein>
    <submittedName>
        <fullName evidence="1">Uncharacterized protein</fullName>
    </submittedName>
</protein>
<evidence type="ECO:0000313" key="2">
    <source>
        <dbReference type="Proteomes" id="UP000467635"/>
    </source>
</evidence>